<keyword evidence="3 5" id="KW-1133">Transmembrane helix</keyword>
<keyword evidence="4 5" id="KW-0472">Membrane</keyword>
<feature type="domain" description="Ion transport" evidence="6">
    <location>
        <begin position="11"/>
        <end position="228"/>
    </location>
</feature>
<organism evidence="7 8">
    <name type="scientific">Phreatobacter aquaticus</name>
    <dbReference type="NCBI Taxonomy" id="2570229"/>
    <lineage>
        <taxon>Bacteria</taxon>
        <taxon>Pseudomonadati</taxon>
        <taxon>Pseudomonadota</taxon>
        <taxon>Alphaproteobacteria</taxon>
        <taxon>Hyphomicrobiales</taxon>
        <taxon>Phreatobacteraceae</taxon>
        <taxon>Phreatobacter</taxon>
    </lineage>
</organism>
<name>A0A4D7QKQ6_9HYPH</name>
<evidence type="ECO:0000256" key="3">
    <source>
        <dbReference type="ARBA" id="ARBA00022989"/>
    </source>
</evidence>
<dbReference type="InterPro" id="IPR027359">
    <property type="entry name" value="Volt_channel_dom_sf"/>
</dbReference>
<feature type="transmembrane region" description="Helical" evidence="5">
    <location>
        <begin position="20"/>
        <end position="41"/>
    </location>
</feature>
<dbReference type="RefSeq" id="WP_137100520.1">
    <property type="nucleotide sequence ID" value="NZ_CP039865.1"/>
</dbReference>
<evidence type="ECO:0000259" key="6">
    <source>
        <dbReference type="Pfam" id="PF00520"/>
    </source>
</evidence>
<feature type="transmembrane region" description="Helical" evidence="5">
    <location>
        <begin position="121"/>
        <end position="147"/>
    </location>
</feature>
<protein>
    <submittedName>
        <fullName evidence="7">Ion transporter</fullName>
    </submittedName>
</protein>
<dbReference type="InterPro" id="IPR043203">
    <property type="entry name" value="VGCC_Ca_Na"/>
</dbReference>
<dbReference type="Gene3D" id="1.10.287.70">
    <property type="match status" value="1"/>
</dbReference>
<dbReference type="SUPFAM" id="SSF81324">
    <property type="entry name" value="Voltage-gated potassium channels"/>
    <property type="match status" value="1"/>
</dbReference>
<keyword evidence="8" id="KW-1185">Reference proteome</keyword>
<dbReference type="Pfam" id="PF00520">
    <property type="entry name" value="Ion_trans"/>
    <property type="match status" value="1"/>
</dbReference>
<keyword evidence="2 5" id="KW-0812">Transmembrane</keyword>
<dbReference type="InterPro" id="IPR005821">
    <property type="entry name" value="Ion_trans_dom"/>
</dbReference>
<dbReference type="AlphaFoldDB" id="A0A4D7QKQ6"/>
<feature type="transmembrane region" description="Helical" evidence="5">
    <location>
        <begin position="78"/>
        <end position="101"/>
    </location>
</feature>
<evidence type="ECO:0000256" key="1">
    <source>
        <dbReference type="ARBA" id="ARBA00004141"/>
    </source>
</evidence>
<accession>A0A4D7QKQ6</accession>
<evidence type="ECO:0000313" key="7">
    <source>
        <dbReference type="EMBL" id="QCK87191.1"/>
    </source>
</evidence>
<dbReference type="EMBL" id="CP039865">
    <property type="protein sequence ID" value="QCK87191.1"/>
    <property type="molecule type" value="Genomic_DNA"/>
</dbReference>
<dbReference type="KEGG" id="paqt:E8L99_16210"/>
<dbReference type="Gene3D" id="1.20.120.350">
    <property type="entry name" value="Voltage-gated potassium channels. Chain C"/>
    <property type="match status" value="1"/>
</dbReference>
<sequence length="267" mass="28743">MFQRLASFIAHPRFERVILVLILINAVTLGLETSPAAVAAVGPLLDAIDRVILAVFVIELIARMAVNGRHFIRDPWSVFDLIVVAIAIIPATGALSVLRALRVLRVLRLVTAIPSLRRVVAGLIHALPGMGSIALLLTLIFYVFAVIGTKLFGETNPELFGSIGASSFTLFQAMTFDDWAGGIVKPLTEKGHPYGFVFVITFMVVSAFMALNLFIGVVVTALDEETGDAQPKLTHPAGSDAAMAERIDGLMREVAALRADIAARQTR</sequence>
<dbReference type="PANTHER" id="PTHR10037">
    <property type="entry name" value="VOLTAGE-GATED CATION CHANNEL CALCIUM AND SODIUM"/>
    <property type="match status" value="1"/>
</dbReference>
<reference evidence="7 8" key="1">
    <citation type="submission" date="2019-04" db="EMBL/GenBank/DDBJ databases">
        <title>Phreatobacter aquaticus sp. nov.</title>
        <authorList>
            <person name="Choi A."/>
            <person name="Baek K."/>
        </authorList>
    </citation>
    <scope>NUCLEOTIDE SEQUENCE [LARGE SCALE GENOMIC DNA]</scope>
    <source>
        <strain evidence="7 8">NMCR1094</strain>
    </source>
</reference>
<evidence type="ECO:0000256" key="4">
    <source>
        <dbReference type="ARBA" id="ARBA00023136"/>
    </source>
</evidence>
<feature type="transmembrane region" description="Helical" evidence="5">
    <location>
        <begin position="196"/>
        <end position="222"/>
    </location>
</feature>
<dbReference type="PANTHER" id="PTHR10037:SF62">
    <property type="entry name" value="SODIUM CHANNEL PROTEIN 60E"/>
    <property type="match status" value="1"/>
</dbReference>
<gene>
    <name evidence="7" type="ORF">E8L99_16210</name>
</gene>
<dbReference type="Proteomes" id="UP000298588">
    <property type="component" value="Chromosome"/>
</dbReference>
<evidence type="ECO:0000256" key="5">
    <source>
        <dbReference type="SAM" id="Phobius"/>
    </source>
</evidence>
<dbReference type="GO" id="GO:0001518">
    <property type="term" value="C:voltage-gated sodium channel complex"/>
    <property type="evidence" value="ECO:0007669"/>
    <property type="project" value="TreeGrafter"/>
</dbReference>
<dbReference type="GO" id="GO:0005248">
    <property type="term" value="F:voltage-gated sodium channel activity"/>
    <property type="evidence" value="ECO:0007669"/>
    <property type="project" value="TreeGrafter"/>
</dbReference>
<evidence type="ECO:0000313" key="8">
    <source>
        <dbReference type="Proteomes" id="UP000298588"/>
    </source>
</evidence>
<dbReference type="OrthoDB" id="5297065at2"/>
<proteinExistence type="predicted"/>
<evidence type="ECO:0000256" key="2">
    <source>
        <dbReference type="ARBA" id="ARBA00022692"/>
    </source>
</evidence>
<comment type="subcellular location">
    <subcellularLocation>
        <location evidence="1">Membrane</location>
        <topology evidence="1">Multi-pass membrane protein</topology>
    </subcellularLocation>
</comment>